<keyword evidence="9" id="KW-1185">Reference proteome</keyword>
<dbReference type="GO" id="GO:0016746">
    <property type="term" value="F:acyltransferase activity"/>
    <property type="evidence" value="ECO:0007669"/>
    <property type="project" value="UniProtKB-KW"/>
</dbReference>
<evidence type="ECO:0000256" key="2">
    <source>
        <dbReference type="ARBA" id="ARBA00022490"/>
    </source>
</evidence>
<dbReference type="RefSeq" id="WP_044050867.1">
    <property type="nucleotide sequence ID" value="NZ_CP003984.1"/>
</dbReference>
<evidence type="ECO:0000256" key="3">
    <source>
        <dbReference type="ARBA" id="ARBA00022679"/>
    </source>
</evidence>
<feature type="domain" description="AB hydrolase-1" evidence="6">
    <location>
        <begin position="265"/>
        <end position="508"/>
    </location>
</feature>
<dbReference type="Gene3D" id="3.40.50.1820">
    <property type="entry name" value="alpha/beta hydrolase"/>
    <property type="match status" value="1"/>
</dbReference>
<dbReference type="InterPro" id="IPR010963">
    <property type="entry name" value="PHA_synth_I"/>
</dbReference>
<dbReference type="GO" id="GO:0005737">
    <property type="term" value="C:cytoplasm"/>
    <property type="evidence" value="ECO:0007669"/>
    <property type="project" value="UniProtKB-SubCell"/>
</dbReference>
<keyword evidence="3 8" id="KW-0808">Transferase</keyword>
<evidence type="ECO:0000313" key="9">
    <source>
        <dbReference type="Proteomes" id="UP000028680"/>
    </source>
</evidence>
<keyword evidence="4 8" id="KW-0012">Acyltransferase</keyword>
<dbReference type="NCBIfam" id="TIGR01838">
    <property type="entry name" value="PHA_synth_I"/>
    <property type="match status" value="1"/>
</dbReference>
<accession>A0AAN0RL66</accession>
<evidence type="ECO:0000256" key="4">
    <source>
        <dbReference type="ARBA" id="ARBA00023315"/>
    </source>
</evidence>
<evidence type="ECO:0000313" key="8">
    <source>
        <dbReference type="EMBL" id="AII88296.1"/>
    </source>
</evidence>
<gene>
    <name evidence="8" type="primary">phaC</name>
    <name evidence="8" type="ORF">RCA23_c27880</name>
</gene>
<dbReference type="SUPFAM" id="SSF53474">
    <property type="entry name" value="alpha/beta-Hydrolases"/>
    <property type="match status" value="1"/>
</dbReference>
<dbReference type="InterPro" id="IPR051321">
    <property type="entry name" value="PHA/PHB_synthase"/>
</dbReference>
<evidence type="ECO:0000259" key="7">
    <source>
        <dbReference type="Pfam" id="PF07167"/>
    </source>
</evidence>
<evidence type="ECO:0000256" key="1">
    <source>
        <dbReference type="ARBA" id="ARBA00004496"/>
    </source>
</evidence>
<dbReference type="AlphaFoldDB" id="A0AAN0RL66"/>
<dbReference type="PANTHER" id="PTHR36837">
    <property type="entry name" value="POLY(3-HYDROXYALKANOATE) POLYMERASE SUBUNIT PHAC"/>
    <property type="match status" value="1"/>
</dbReference>
<dbReference type="InterPro" id="IPR010941">
    <property type="entry name" value="PhaC_N"/>
</dbReference>
<feature type="domain" description="Poly-beta-hydroxybutyrate polymerase N-terminal" evidence="7">
    <location>
        <begin position="93"/>
        <end position="264"/>
    </location>
</feature>
<dbReference type="EC" id="2.3.1.-" evidence="8"/>
<dbReference type="Proteomes" id="UP000028680">
    <property type="component" value="Chromosome"/>
</dbReference>
<evidence type="ECO:0000259" key="6">
    <source>
        <dbReference type="Pfam" id="PF00561"/>
    </source>
</evidence>
<proteinExistence type="predicted"/>
<reference evidence="8 9" key="1">
    <citation type="journal article" date="2014" name="ISME J.">
        <title>Adaptation of an abundant Roseobacter RCA organism to pelagic systems revealed by genomic and transcriptomic analyses.</title>
        <authorList>
            <person name="Voget S."/>
            <person name="Wemheuer B."/>
            <person name="Brinkhoff T."/>
            <person name="Vollmers J."/>
            <person name="Dietrich S."/>
            <person name="Giebel H.A."/>
            <person name="Beardsley C."/>
            <person name="Sardemann C."/>
            <person name="Bakenhus I."/>
            <person name="Billerbeck S."/>
            <person name="Daniel R."/>
            <person name="Simon M."/>
        </authorList>
    </citation>
    <scope>NUCLEOTIDE SEQUENCE [LARGE SCALE GENOMIC DNA]</scope>
    <source>
        <strain evidence="8 9">RCA23</strain>
    </source>
</reference>
<dbReference type="InterPro" id="IPR000073">
    <property type="entry name" value="AB_hydrolase_1"/>
</dbReference>
<sequence length="580" mass="64807">MTTDNGSTELGLERLTENLQRVEALTQRLLAAVSHKKPVRPALQGPGHDLFTKAATAYVTEMMSNPSRMIEQQIAYWGQSLQHFVDSQSAPADRRFSDPLWNEHPYFNFIKQQYLLNTKAMETAVAQMDNLDTRERQKLDFFSRQIMDMFSPSNFLGTNPQALARAVETDGESLVRGLENLVRDIEANNGDLMVTLADQGAFDVGSNIATTPGKVVFRNHLFELIQYSPTTQTVQEVPLVIFPPWINKFYIMDLRPENSLVKWIVDQGFTLFVVSWVNPDASMRDTGVETYIEDGFLTTIEQVKQICDVPQVNATGYCIGGTTLSITLALLAQRGDTSVKSATLFTTLTDFSDQGEMSVFLGNDFVDGIADEVEEHGILDKFFMSRTFSFLRSNDLIYGPAIRHYMMGETPPAFDLLYWNGDGTNLPGRMAIEYLRGLCQKNQFADGGFEVCGARLHLSDIDVPVCAVACETDHIAAWAQSYRGVQQMTGADRYFILAESGHVAGIINPPQRNKYGYYTQKSLAESPEAWQSSAAHSTGSWWPAWKDWLMLQSGNSIKARKPKSPKGLKLGNAPGQYVLK</sequence>
<name>A0AAN0RL66_9RHOB</name>
<dbReference type="InterPro" id="IPR029058">
    <property type="entry name" value="AB_hydrolase_fold"/>
</dbReference>
<feature type="region of interest" description="Disordered" evidence="5">
    <location>
        <begin position="558"/>
        <end position="580"/>
    </location>
</feature>
<dbReference type="PANTHER" id="PTHR36837:SF5">
    <property type="entry name" value="POLY-3-HYDROXYBUTYRATE SYNTHASE"/>
    <property type="match status" value="1"/>
</dbReference>
<dbReference type="KEGG" id="ptp:RCA23_c27880"/>
<comment type="subcellular location">
    <subcellularLocation>
        <location evidence="1">Cytoplasm</location>
    </subcellularLocation>
</comment>
<protein>
    <submittedName>
        <fullName evidence="8">Poly(R)-hydroxyalkanoic acid synthase PhaC</fullName>
        <ecNumber evidence="8">2.3.1.-</ecNumber>
    </submittedName>
</protein>
<dbReference type="Pfam" id="PF00561">
    <property type="entry name" value="Abhydrolase_1"/>
    <property type="match status" value="1"/>
</dbReference>
<dbReference type="GO" id="GO:0042619">
    <property type="term" value="P:poly-hydroxybutyrate biosynthetic process"/>
    <property type="evidence" value="ECO:0007669"/>
    <property type="project" value="InterPro"/>
</dbReference>
<organism evidence="8 9">
    <name type="scientific">Planktomarina temperata RCA23</name>
    <dbReference type="NCBI Taxonomy" id="666509"/>
    <lineage>
        <taxon>Bacteria</taxon>
        <taxon>Pseudomonadati</taxon>
        <taxon>Pseudomonadota</taxon>
        <taxon>Alphaproteobacteria</taxon>
        <taxon>Rhodobacterales</taxon>
        <taxon>Paracoccaceae</taxon>
        <taxon>Planktomarina</taxon>
    </lineage>
</organism>
<keyword evidence="2" id="KW-0963">Cytoplasm</keyword>
<evidence type="ECO:0000256" key="5">
    <source>
        <dbReference type="SAM" id="MobiDB-lite"/>
    </source>
</evidence>
<dbReference type="EMBL" id="CP003984">
    <property type="protein sequence ID" value="AII88296.1"/>
    <property type="molecule type" value="Genomic_DNA"/>
</dbReference>
<dbReference type="Pfam" id="PF07167">
    <property type="entry name" value="PhaC_N"/>
    <property type="match status" value="1"/>
</dbReference>